<evidence type="ECO:0000256" key="4">
    <source>
        <dbReference type="ARBA" id="ARBA00022989"/>
    </source>
</evidence>
<feature type="transmembrane region" description="Helical" evidence="6">
    <location>
        <begin position="249"/>
        <end position="272"/>
    </location>
</feature>
<feature type="transmembrane region" description="Helical" evidence="6">
    <location>
        <begin position="46"/>
        <end position="66"/>
    </location>
</feature>
<comment type="similarity">
    <text evidence="2">Belongs to the tetraspanin (TM4SF) family.</text>
</comment>
<evidence type="ECO:0000256" key="5">
    <source>
        <dbReference type="ARBA" id="ARBA00023136"/>
    </source>
</evidence>
<organism evidence="7 8">
    <name type="scientific">Cuscuta epithymum</name>
    <dbReference type="NCBI Taxonomy" id="186058"/>
    <lineage>
        <taxon>Eukaryota</taxon>
        <taxon>Viridiplantae</taxon>
        <taxon>Streptophyta</taxon>
        <taxon>Embryophyta</taxon>
        <taxon>Tracheophyta</taxon>
        <taxon>Spermatophyta</taxon>
        <taxon>Magnoliopsida</taxon>
        <taxon>eudicotyledons</taxon>
        <taxon>Gunneridae</taxon>
        <taxon>Pentapetalae</taxon>
        <taxon>asterids</taxon>
        <taxon>lamiids</taxon>
        <taxon>Solanales</taxon>
        <taxon>Convolvulaceae</taxon>
        <taxon>Cuscuteae</taxon>
        <taxon>Cuscuta</taxon>
        <taxon>Cuscuta subgen. Cuscuta</taxon>
    </lineage>
</organism>
<proteinExistence type="inferred from homology"/>
<dbReference type="PANTHER" id="PTHR32191">
    <property type="entry name" value="TETRASPANIN-8-RELATED"/>
    <property type="match status" value="1"/>
</dbReference>
<evidence type="ECO:0000256" key="1">
    <source>
        <dbReference type="ARBA" id="ARBA00004141"/>
    </source>
</evidence>
<dbReference type="Pfam" id="PF00335">
    <property type="entry name" value="Tetraspanin"/>
    <property type="match status" value="1"/>
</dbReference>
<evidence type="ECO:0000313" key="8">
    <source>
        <dbReference type="Proteomes" id="UP001152523"/>
    </source>
</evidence>
<feature type="transmembrane region" description="Helical" evidence="6">
    <location>
        <begin position="87"/>
        <end position="105"/>
    </location>
</feature>
<name>A0AAV0F238_9ASTE</name>
<keyword evidence="5 6" id="KW-0472">Membrane</keyword>
<dbReference type="InterPro" id="IPR044991">
    <property type="entry name" value="TET_plant"/>
</dbReference>
<dbReference type="EMBL" id="CAMAPF010000956">
    <property type="protein sequence ID" value="CAH9129541.1"/>
    <property type="molecule type" value="Genomic_DNA"/>
</dbReference>
<keyword evidence="8" id="KW-1185">Reference proteome</keyword>
<evidence type="ECO:0000256" key="3">
    <source>
        <dbReference type="ARBA" id="ARBA00022692"/>
    </source>
</evidence>
<reference evidence="7" key="1">
    <citation type="submission" date="2022-07" db="EMBL/GenBank/DDBJ databases">
        <authorList>
            <person name="Macas J."/>
            <person name="Novak P."/>
            <person name="Neumann P."/>
        </authorList>
    </citation>
    <scope>NUCLEOTIDE SEQUENCE</scope>
</reference>
<accession>A0AAV0F238</accession>
<gene>
    <name evidence="7" type="ORF">CEPIT_LOCUS29933</name>
</gene>
<comment type="subcellular location">
    <subcellularLocation>
        <location evidence="1">Membrane</location>
        <topology evidence="1">Multi-pass membrane protein</topology>
    </subcellularLocation>
</comment>
<dbReference type="Proteomes" id="UP001152523">
    <property type="component" value="Unassembled WGS sequence"/>
</dbReference>
<dbReference type="GO" id="GO:0009734">
    <property type="term" value="P:auxin-activated signaling pathway"/>
    <property type="evidence" value="ECO:0007669"/>
    <property type="project" value="InterPro"/>
</dbReference>
<protein>
    <submittedName>
        <fullName evidence="7">Uncharacterized protein</fullName>
    </submittedName>
</protein>
<comment type="caution">
    <text evidence="7">The sequence shown here is derived from an EMBL/GenBank/DDBJ whole genome shotgun (WGS) entry which is preliminary data.</text>
</comment>
<dbReference type="GO" id="GO:0016020">
    <property type="term" value="C:membrane"/>
    <property type="evidence" value="ECO:0007669"/>
    <property type="project" value="UniProtKB-SubCell"/>
</dbReference>
<feature type="transmembrane region" description="Helical" evidence="6">
    <location>
        <begin position="12"/>
        <end position="34"/>
    </location>
</feature>
<evidence type="ECO:0000256" key="2">
    <source>
        <dbReference type="ARBA" id="ARBA00006840"/>
    </source>
</evidence>
<evidence type="ECO:0000313" key="7">
    <source>
        <dbReference type="EMBL" id="CAH9129541.1"/>
    </source>
</evidence>
<sequence length="276" mass="29945">MARPIGFCNYIYVPMFILSSAVGSLVAAAAGLIGKTCSNNLINLRGYFIGCAVAIFVIGCLPYFLITKTSCCGMDKGRGADNIALRLLLGLLLLAMIAVLIILAVKLPRRAGAAGFPDQDSAAAHKEYSLDQFPTWLRNTVLSKWDDSVPNCLARSVPCSALDTPYYSSFQILSTAPLTPLQFGCCMPPQSCNFTFVRPTYWISNQTSSLSGDCSRWNNDPDKLCFNCDSCKAGVIAHNSKSLKIVNNLVLGAIVMCAVYFIYFFCLCSIICKLEG</sequence>
<keyword evidence="3 6" id="KW-0812">Transmembrane</keyword>
<dbReference type="InterPro" id="IPR018499">
    <property type="entry name" value="Tetraspanin/Peripherin"/>
</dbReference>
<keyword evidence="4 6" id="KW-1133">Transmembrane helix</keyword>
<dbReference type="AlphaFoldDB" id="A0AAV0F238"/>
<evidence type="ECO:0000256" key="6">
    <source>
        <dbReference type="SAM" id="Phobius"/>
    </source>
</evidence>